<comment type="pathway">
    <text evidence="8">Quinol/quinone metabolism; menaquinone biosynthesis; menaquinol from 1,4-dihydroxy-2-naphthoate: step 1/2.</text>
</comment>
<dbReference type="PANTHER" id="PTHR13929">
    <property type="entry name" value="1,4-DIHYDROXY-2-NAPHTHOATE OCTAPRENYLTRANSFERASE"/>
    <property type="match status" value="1"/>
</dbReference>
<keyword evidence="4 8" id="KW-0808">Transferase</keyword>
<feature type="transmembrane region" description="Helical" evidence="8">
    <location>
        <begin position="173"/>
        <end position="193"/>
    </location>
</feature>
<feature type="transmembrane region" description="Helical" evidence="8">
    <location>
        <begin position="117"/>
        <end position="135"/>
    </location>
</feature>
<dbReference type="CDD" id="cd13962">
    <property type="entry name" value="PT_UbiA_UBIAD1"/>
    <property type="match status" value="1"/>
</dbReference>
<keyword evidence="7 8" id="KW-0472">Membrane</keyword>
<sequence>MNSSAFKVWLNAARPQTLAAAFIPVLVGASIAYRHDSLLWDATLVAMFCAFAIQIGTNFANDYFDFVKGADTEDRIGFKRATASGAVAPQTMLRATILTMFIAFLAGLYLVWIGGWVVLWIGLLSLLFGILYTGGPFPLGYNGLGDIFVFIFFGFVAVMGTTYVNTLEWSEQAFWASVPVGALCVNILVVNNLRDVEQDKITGKRTLGVLFGESALKVEYVSMIAVAYLTPVYFYYFLDYSIFIILPYLSILFAWNLTKEVWHHEDKRSLNNTLERTAKLMVVFGFLFAAGLIL</sequence>
<feature type="transmembrane region" description="Helical" evidence="8">
    <location>
        <begin position="277"/>
        <end position="293"/>
    </location>
</feature>
<protein>
    <recommendedName>
        <fullName evidence="8 9">1,4-dihydroxy-2-naphthoate octaprenyltransferase</fullName>
        <shortName evidence="8">DHNA-octaprenyltransferase</shortName>
        <ecNumber evidence="8 9">2.5.1.74</ecNumber>
    </recommendedName>
</protein>
<dbReference type="EC" id="2.5.1.74" evidence="8 9"/>
<dbReference type="InterPro" id="IPR026046">
    <property type="entry name" value="UBIAD1"/>
</dbReference>
<comment type="similarity">
    <text evidence="8">Belongs to the MenA family. Type 1 subfamily.</text>
</comment>
<evidence type="ECO:0000256" key="8">
    <source>
        <dbReference type="HAMAP-Rule" id="MF_01937"/>
    </source>
</evidence>
<keyword evidence="2 8" id="KW-0474">Menaquinone biosynthesis</keyword>
<dbReference type="UniPathway" id="UPA00079">
    <property type="reaction ID" value="UER00168"/>
</dbReference>
<reference evidence="10 11" key="1">
    <citation type="submission" date="2017-11" db="EMBL/GenBank/DDBJ databases">
        <title>Rhodohalobacter 15182 sp. nov., isolated from a salt lake.</title>
        <authorList>
            <person name="Han S."/>
        </authorList>
    </citation>
    <scope>NUCLEOTIDE SEQUENCE [LARGE SCALE GENOMIC DNA]</scope>
    <source>
        <strain evidence="10 11">15182</strain>
    </source>
</reference>
<dbReference type="AlphaFoldDB" id="A0A2N0VJ28"/>
<dbReference type="GO" id="GO:0042371">
    <property type="term" value="P:vitamin K biosynthetic process"/>
    <property type="evidence" value="ECO:0007669"/>
    <property type="project" value="TreeGrafter"/>
</dbReference>
<dbReference type="InterPro" id="IPR000537">
    <property type="entry name" value="UbiA_prenyltransferase"/>
</dbReference>
<dbReference type="GO" id="GO:0005886">
    <property type="term" value="C:plasma membrane"/>
    <property type="evidence" value="ECO:0007669"/>
    <property type="project" value="UniProtKB-SubCell"/>
</dbReference>
<evidence type="ECO:0000256" key="6">
    <source>
        <dbReference type="ARBA" id="ARBA00022989"/>
    </source>
</evidence>
<comment type="caution">
    <text evidence="10">The sequence shown here is derived from an EMBL/GenBank/DDBJ whole genome shotgun (WGS) entry which is preliminary data.</text>
</comment>
<gene>
    <name evidence="8" type="primary">menA</name>
    <name evidence="10" type="ORF">CWD77_01605</name>
</gene>
<dbReference type="RefSeq" id="WP_101071480.1">
    <property type="nucleotide sequence ID" value="NZ_PISP01000001.1"/>
</dbReference>
<dbReference type="PIRSF" id="PIRSF005355">
    <property type="entry name" value="UBIAD1"/>
    <property type="match status" value="1"/>
</dbReference>
<evidence type="ECO:0000256" key="4">
    <source>
        <dbReference type="ARBA" id="ARBA00022679"/>
    </source>
</evidence>
<dbReference type="NCBIfam" id="TIGR00751">
    <property type="entry name" value="menA"/>
    <property type="match status" value="1"/>
</dbReference>
<evidence type="ECO:0000256" key="5">
    <source>
        <dbReference type="ARBA" id="ARBA00022692"/>
    </source>
</evidence>
<name>A0A2N0VJ28_9BACT</name>
<organism evidence="10 11">
    <name type="scientific">Rhodohalobacter barkolensis</name>
    <dbReference type="NCBI Taxonomy" id="2053187"/>
    <lineage>
        <taxon>Bacteria</taxon>
        <taxon>Pseudomonadati</taxon>
        <taxon>Balneolota</taxon>
        <taxon>Balneolia</taxon>
        <taxon>Balneolales</taxon>
        <taxon>Balneolaceae</taxon>
        <taxon>Rhodohalobacter</taxon>
    </lineage>
</organism>
<comment type="subcellular location">
    <subcellularLocation>
        <location evidence="8">Cell membrane</location>
        <topology evidence="8">Multi-pass membrane protein</topology>
    </subcellularLocation>
    <subcellularLocation>
        <location evidence="1">Membrane</location>
        <topology evidence="1">Multi-pass membrane protein</topology>
    </subcellularLocation>
</comment>
<comment type="function">
    <text evidence="8">Conversion of 1,4-dihydroxy-2-naphthoate (DHNA) to demethylmenaquinone (DMK).</text>
</comment>
<dbReference type="Pfam" id="PF01040">
    <property type="entry name" value="UbiA"/>
    <property type="match status" value="1"/>
</dbReference>
<feature type="transmembrane region" description="Helical" evidence="8">
    <location>
        <begin position="147"/>
        <end position="167"/>
    </location>
</feature>
<evidence type="ECO:0000256" key="3">
    <source>
        <dbReference type="ARBA" id="ARBA00022475"/>
    </source>
</evidence>
<dbReference type="InterPro" id="IPR044878">
    <property type="entry name" value="UbiA_sf"/>
</dbReference>
<dbReference type="EMBL" id="PISP01000001">
    <property type="protein sequence ID" value="PKD44190.1"/>
    <property type="molecule type" value="Genomic_DNA"/>
</dbReference>
<keyword evidence="3 8" id="KW-1003">Cell membrane</keyword>
<evidence type="ECO:0000256" key="1">
    <source>
        <dbReference type="ARBA" id="ARBA00004141"/>
    </source>
</evidence>
<dbReference type="GO" id="GO:0009234">
    <property type="term" value="P:menaquinone biosynthetic process"/>
    <property type="evidence" value="ECO:0007669"/>
    <property type="project" value="UniProtKB-UniRule"/>
</dbReference>
<evidence type="ECO:0000313" key="11">
    <source>
        <dbReference type="Proteomes" id="UP000233398"/>
    </source>
</evidence>
<evidence type="ECO:0000256" key="9">
    <source>
        <dbReference type="NCBIfam" id="TIGR00751"/>
    </source>
</evidence>
<feature type="transmembrane region" description="Helical" evidence="8">
    <location>
        <begin position="92"/>
        <end position="111"/>
    </location>
</feature>
<dbReference type="GO" id="GO:0046428">
    <property type="term" value="F:1,4-dihydroxy-2-naphthoate polyprenyltransferase activity"/>
    <property type="evidence" value="ECO:0007669"/>
    <property type="project" value="UniProtKB-UniRule"/>
</dbReference>
<dbReference type="PANTHER" id="PTHR13929:SF0">
    <property type="entry name" value="UBIA PRENYLTRANSFERASE DOMAIN-CONTAINING PROTEIN 1"/>
    <property type="match status" value="1"/>
</dbReference>
<dbReference type="Gene3D" id="1.10.357.140">
    <property type="entry name" value="UbiA prenyltransferase"/>
    <property type="match status" value="1"/>
</dbReference>
<dbReference type="HAMAP" id="MF_01937">
    <property type="entry name" value="MenA_1"/>
    <property type="match status" value="1"/>
</dbReference>
<keyword evidence="11" id="KW-1185">Reference proteome</keyword>
<keyword evidence="5 8" id="KW-0812">Transmembrane</keyword>
<dbReference type="OrthoDB" id="9767568at2"/>
<proteinExistence type="inferred from homology"/>
<feature type="transmembrane region" description="Helical" evidence="8">
    <location>
        <begin position="240"/>
        <end position="257"/>
    </location>
</feature>
<dbReference type="Proteomes" id="UP000233398">
    <property type="component" value="Unassembled WGS sequence"/>
</dbReference>
<evidence type="ECO:0000256" key="7">
    <source>
        <dbReference type="ARBA" id="ARBA00023136"/>
    </source>
</evidence>
<comment type="catalytic activity">
    <reaction evidence="8">
        <text>an all-trans-polyprenyl diphosphate + 1,4-dihydroxy-2-naphthoate + H(+) = a 2-demethylmenaquinol + CO2 + diphosphate</text>
        <dbReference type="Rhea" id="RHEA:26478"/>
        <dbReference type="Rhea" id="RHEA-COMP:9563"/>
        <dbReference type="Rhea" id="RHEA-COMP:9564"/>
        <dbReference type="ChEBI" id="CHEBI:11173"/>
        <dbReference type="ChEBI" id="CHEBI:15378"/>
        <dbReference type="ChEBI" id="CHEBI:16526"/>
        <dbReference type="ChEBI" id="CHEBI:33019"/>
        <dbReference type="ChEBI" id="CHEBI:55437"/>
        <dbReference type="ChEBI" id="CHEBI:58914"/>
        <dbReference type="EC" id="2.5.1.74"/>
    </reaction>
</comment>
<dbReference type="InterPro" id="IPR004657">
    <property type="entry name" value="MenA"/>
</dbReference>
<evidence type="ECO:0000256" key="2">
    <source>
        <dbReference type="ARBA" id="ARBA00022428"/>
    </source>
</evidence>
<accession>A0A2N0VJ28</accession>
<evidence type="ECO:0000313" key="10">
    <source>
        <dbReference type="EMBL" id="PKD44190.1"/>
    </source>
</evidence>
<keyword evidence="6 8" id="KW-1133">Transmembrane helix</keyword>
<feature type="transmembrane region" description="Helical" evidence="8">
    <location>
        <begin position="42"/>
        <end position="60"/>
    </location>
</feature>
<dbReference type="NCBIfam" id="NF004751">
    <property type="entry name" value="PRK06080.1-3"/>
    <property type="match status" value="1"/>
</dbReference>